<evidence type="ECO:0000313" key="2">
    <source>
        <dbReference type="Proteomes" id="UP000824533"/>
    </source>
</evidence>
<dbReference type="Proteomes" id="UP000824533">
    <property type="component" value="Linkage Group LG29"/>
</dbReference>
<dbReference type="EMBL" id="CM034415">
    <property type="protein sequence ID" value="KAJ0170034.1"/>
    <property type="molecule type" value="Genomic_DNA"/>
</dbReference>
<proteinExistence type="predicted"/>
<accession>A0ACC1CEZ5</accession>
<evidence type="ECO:0000313" key="1">
    <source>
        <dbReference type="EMBL" id="KAJ0170034.1"/>
    </source>
</evidence>
<protein>
    <submittedName>
        <fullName evidence="1">Uncharacterized protein</fullName>
    </submittedName>
</protein>
<sequence length="577" mass="65645">MNVARKICIINQNNITRQVYRTFRLSSVKRESTQASQTQIQEEKFEFEDVKIYERAERRKAQISPFMKDVFLSVFNRDLLAFPEIINKEEFEDLERRLKFLDSMFNDREKTKEDRINALKSTKMFAAPVPLTRNGLAINKTEGLRYLETIANDLDLGQIISDHWIGLEALKAGLTEEQYAAVVDDLTTGIWRISGEKVCKHTSGYLLVLCAVEASRLKAFLVHPKVEGVSSDGKFVKFFNTPATPLDNVKESHLAQILGISRLHAATLCRCSLKNAIHTVVDYVKPRSMAGKPLSELSTIRAAIGDALLDLYASESAEYFTAGLIDGYMEPDAELEMAMCRNFMASHGLSSVLKLLSIPALDKELECKRQFDDMRHLASRGETLDSVNMFIALNGIHHAGKLMAQEIKQIRNPLFNPTFIIRKIFENRHQEKDAPKLTLYLAEHLHPTLKQPAEQLEYCVLRMKFACETLMARHGIHVSEAYTELERLAEAATEILVMTSVLSRASRAYCIGLRNAEVEMKLAACFVERTKDRVKKLILEIDDGEFLNLDHFRCNFGKKILDTNTVLVEKPTARTFW</sequence>
<organism evidence="1 2">
    <name type="scientific">Dendrolimus kikuchii</name>
    <dbReference type="NCBI Taxonomy" id="765133"/>
    <lineage>
        <taxon>Eukaryota</taxon>
        <taxon>Metazoa</taxon>
        <taxon>Ecdysozoa</taxon>
        <taxon>Arthropoda</taxon>
        <taxon>Hexapoda</taxon>
        <taxon>Insecta</taxon>
        <taxon>Pterygota</taxon>
        <taxon>Neoptera</taxon>
        <taxon>Endopterygota</taxon>
        <taxon>Lepidoptera</taxon>
        <taxon>Glossata</taxon>
        <taxon>Ditrysia</taxon>
        <taxon>Bombycoidea</taxon>
        <taxon>Lasiocampidae</taxon>
        <taxon>Dendrolimus</taxon>
    </lineage>
</organism>
<reference evidence="1 2" key="1">
    <citation type="journal article" date="2021" name="Front. Genet.">
        <title>Chromosome-Level Genome Assembly Reveals Significant Gene Expansion in the Toll and IMD Signaling Pathways of Dendrolimus kikuchii.</title>
        <authorList>
            <person name="Zhou J."/>
            <person name="Wu P."/>
            <person name="Xiong Z."/>
            <person name="Liu N."/>
            <person name="Zhao N."/>
            <person name="Ji M."/>
            <person name="Qiu Y."/>
            <person name="Yang B."/>
        </authorList>
    </citation>
    <scope>NUCLEOTIDE SEQUENCE [LARGE SCALE GENOMIC DNA]</scope>
    <source>
        <strain evidence="1">Ann1</strain>
    </source>
</reference>
<keyword evidence="2" id="KW-1185">Reference proteome</keyword>
<gene>
    <name evidence="1" type="ORF">K1T71_014640</name>
</gene>
<name>A0ACC1CEZ5_9NEOP</name>
<comment type="caution">
    <text evidence="1">The sequence shown here is derived from an EMBL/GenBank/DDBJ whole genome shotgun (WGS) entry which is preliminary data.</text>
</comment>